<name>A0A1V8SG77_9PEZI</name>
<feature type="transmembrane region" description="Helical" evidence="5">
    <location>
        <begin position="46"/>
        <end position="65"/>
    </location>
</feature>
<feature type="transmembrane region" description="Helical" evidence="5">
    <location>
        <begin position="421"/>
        <end position="444"/>
    </location>
</feature>
<dbReference type="STRING" id="1507870.A0A1V8SG77"/>
<sequence>MPAHSAIYGESTSPQAIIAYQPEPTQALDWTSPTDPENPRNFSLGLRVYTTAAVSLLAFVTAFAASIYSPAIDDVQKVFNVSEEIALLPLSLYNLGLAFGPLVGAPLSEVYGRKSVFLLTTPVFALFVLGAGLSRDVASLCVCRFIAGVFAAPAISNASATIADVTDGRYRGIALGIYYAVPSCGAVLGPLVGGFVVMGKGWRWTQWVTLMFIGAAYIPVLFTPETYKVRLLQQRAKKLGLDHTTPQPKQSIQAAVLYFLRKLFFRPIHMLFTEPIVTLVCLYSGFLFGLTYTFVVASPWVWSHYYNFSPAAQTLSFLSLTLGVCLVPIPQVLVDRYIYQPRLRGHLATSPPSTPFPAEQRLSAALPASLVLPLSLFAYAWTARPAIHWIVPMLLQALAMMSSIVVYGSVNLYMLDAYGPLYGASASGAAMLCRYTFSAAFPMFSLRLYRALGAGWAGSLLGFLAVGLAAGLWGFWKWGKSMKGSGKYEIST</sequence>
<keyword evidence="3 5" id="KW-1133">Transmembrane helix</keyword>
<dbReference type="InterPro" id="IPR005829">
    <property type="entry name" value="Sugar_transporter_CS"/>
</dbReference>
<accession>A0A1V8SG77</accession>
<dbReference type="InterPro" id="IPR020846">
    <property type="entry name" value="MFS_dom"/>
</dbReference>
<feature type="transmembrane region" description="Helical" evidence="5">
    <location>
        <begin position="177"/>
        <end position="198"/>
    </location>
</feature>
<dbReference type="Proteomes" id="UP000192596">
    <property type="component" value="Unassembled WGS sequence"/>
</dbReference>
<dbReference type="InterPro" id="IPR036259">
    <property type="entry name" value="MFS_trans_sf"/>
</dbReference>
<feature type="domain" description="Major facilitator superfamily (MFS) profile" evidence="6">
    <location>
        <begin position="50"/>
        <end position="492"/>
    </location>
</feature>
<dbReference type="OrthoDB" id="3936150at2759"/>
<organism evidence="7 8">
    <name type="scientific">Cryoendolithus antarcticus</name>
    <dbReference type="NCBI Taxonomy" id="1507870"/>
    <lineage>
        <taxon>Eukaryota</taxon>
        <taxon>Fungi</taxon>
        <taxon>Dikarya</taxon>
        <taxon>Ascomycota</taxon>
        <taxon>Pezizomycotina</taxon>
        <taxon>Dothideomycetes</taxon>
        <taxon>Dothideomycetidae</taxon>
        <taxon>Cladosporiales</taxon>
        <taxon>Cladosporiaceae</taxon>
        <taxon>Cryoendolithus</taxon>
    </lineage>
</organism>
<dbReference type="Pfam" id="PF07690">
    <property type="entry name" value="MFS_1"/>
    <property type="match status" value="1"/>
</dbReference>
<evidence type="ECO:0000256" key="5">
    <source>
        <dbReference type="SAM" id="Phobius"/>
    </source>
</evidence>
<dbReference type="PANTHER" id="PTHR23502">
    <property type="entry name" value="MAJOR FACILITATOR SUPERFAMILY"/>
    <property type="match status" value="1"/>
</dbReference>
<dbReference type="PANTHER" id="PTHR23502:SF38">
    <property type="entry name" value="POLYAMINE TRANSPORTER 4"/>
    <property type="match status" value="1"/>
</dbReference>
<feature type="transmembrane region" description="Helical" evidence="5">
    <location>
        <begin position="315"/>
        <end position="334"/>
    </location>
</feature>
<feature type="transmembrane region" description="Helical" evidence="5">
    <location>
        <begin position="387"/>
        <end position="409"/>
    </location>
</feature>
<keyword evidence="2 5" id="KW-0812">Transmembrane</keyword>
<reference evidence="8" key="1">
    <citation type="submission" date="2017-03" db="EMBL/GenBank/DDBJ databases">
        <title>Genomes of endolithic fungi from Antarctica.</title>
        <authorList>
            <person name="Coleine C."/>
            <person name="Masonjones S."/>
            <person name="Stajich J.E."/>
        </authorList>
    </citation>
    <scope>NUCLEOTIDE SEQUENCE [LARGE SCALE GENOMIC DNA]</scope>
    <source>
        <strain evidence="8">CCFEE 5527</strain>
    </source>
</reference>
<dbReference type="InParanoid" id="A0A1V8SG77"/>
<gene>
    <name evidence="7" type="ORF">B0A48_16295</name>
</gene>
<comment type="caution">
    <text evidence="7">The sequence shown here is derived from an EMBL/GenBank/DDBJ whole genome shotgun (WGS) entry which is preliminary data.</text>
</comment>
<dbReference type="GO" id="GO:0000297">
    <property type="term" value="F:spermine transmembrane transporter activity"/>
    <property type="evidence" value="ECO:0007669"/>
    <property type="project" value="TreeGrafter"/>
</dbReference>
<dbReference type="AlphaFoldDB" id="A0A1V8SG77"/>
<dbReference type="GO" id="GO:0015606">
    <property type="term" value="F:spermidine transmembrane transporter activity"/>
    <property type="evidence" value="ECO:0007669"/>
    <property type="project" value="TreeGrafter"/>
</dbReference>
<dbReference type="PROSITE" id="PS50850">
    <property type="entry name" value="MFS"/>
    <property type="match status" value="1"/>
</dbReference>
<dbReference type="EMBL" id="NAJO01000049">
    <property type="protein sequence ID" value="OQN97990.1"/>
    <property type="molecule type" value="Genomic_DNA"/>
</dbReference>
<proteinExistence type="predicted"/>
<feature type="transmembrane region" description="Helical" evidence="5">
    <location>
        <begin position="456"/>
        <end position="476"/>
    </location>
</feature>
<feature type="transmembrane region" description="Helical" evidence="5">
    <location>
        <begin position="204"/>
        <end position="222"/>
    </location>
</feature>
<feature type="transmembrane region" description="Helical" evidence="5">
    <location>
        <begin position="271"/>
        <end position="295"/>
    </location>
</feature>
<evidence type="ECO:0000256" key="4">
    <source>
        <dbReference type="ARBA" id="ARBA00023136"/>
    </source>
</evidence>
<feature type="transmembrane region" description="Helical" evidence="5">
    <location>
        <begin position="116"/>
        <end position="133"/>
    </location>
</feature>
<evidence type="ECO:0000313" key="7">
    <source>
        <dbReference type="EMBL" id="OQN97990.1"/>
    </source>
</evidence>
<evidence type="ECO:0000313" key="8">
    <source>
        <dbReference type="Proteomes" id="UP000192596"/>
    </source>
</evidence>
<protein>
    <recommendedName>
        <fullName evidence="6">Major facilitator superfamily (MFS) profile domain-containing protein</fullName>
    </recommendedName>
</protein>
<dbReference type="GO" id="GO:0042908">
    <property type="term" value="P:xenobiotic transport"/>
    <property type="evidence" value="ECO:0007669"/>
    <property type="project" value="UniProtKB-ARBA"/>
</dbReference>
<feature type="transmembrane region" description="Helical" evidence="5">
    <location>
        <begin position="362"/>
        <end position="381"/>
    </location>
</feature>
<dbReference type="GO" id="GO:0140115">
    <property type="term" value="P:export across plasma membrane"/>
    <property type="evidence" value="ECO:0007669"/>
    <property type="project" value="UniProtKB-ARBA"/>
</dbReference>
<dbReference type="Gene3D" id="1.20.1250.20">
    <property type="entry name" value="MFS general substrate transporter like domains"/>
    <property type="match status" value="1"/>
</dbReference>
<comment type="subcellular location">
    <subcellularLocation>
        <location evidence="1">Membrane</location>
        <topology evidence="1">Multi-pass membrane protein</topology>
    </subcellularLocation>
</comment>
<dbReference type="GO" id="GO:0005886">
    <property type="term" value="C:plasma membrane"/>
    <property type="evidence" value="ECO:0007669"/>
    <property type="project" value="TreeGrafter"/>
</dbReference>
<feature type="transmembrane region" description="Helical" evidence="5">
    <location>
        <begin position="85"/>
        <end position="104"/>
    </location>
</feature>
<dbReference type="InterPro" id="IPR011701">
    <property type="entry name" value="MFS"/>
</dbReference>
<dbReference type="PROSITE" id="PS00216">
    <property type="entry name" value="SUGAR_TRANSPORT_1"/>
    <property type="match status" value="1"/>
</dbReference>
<dbReference type="SUPFAM" id="SSF103473">
    <property type="entry name" value="MFS general substrate transporter"/>
    <property type="match status" value="1"/>
</dbReference>
<evidence type="ECO:0000259" key="6">
    <source>
        <dbReference type="PROSITE" id="PS50850"/>
    </source>
</evidence>
<evidence type="ECO:0000256" key="1">
    <source>
        <dbReference type="ARBA" id="ARBA00004141"/>
    </source>
</evidence>
<evidence type="ECO:0000256" key="3">
    <source>
        <dbReference type="ARBA" id="ARBA00022989"/>
    </source>
</evidence>
<keyword evidence="8" id="KW-1185">Reference proteome</keyword>
<dbReference type="CDD" id="cd17323">
    <property type="entry name" value="MFS_Tpo1_MDR_like"/>
    <property type="match status" value="1"/>
</dbReference>
<keyword evidence="4 5" id="KW-0472">Membrane</keyword>
<evidence type="ECO:0000256" key="2">
    <source>
        <dbReference type="ARBA" id="ARBA00022692"/>
    </source>
</evidence>